<organism evidence="1 2">
    <name type="scientific">Onchocerca flexuosa</name>
    <dbReference type="NCBI Taxonomy" id="387005"/>
    <lineage>
        <taxon>Eukaryota</taxon>
        <taxon>Metazoa</taxon>
        <taxon>Ecdysozoa</taxon>
        <taxon>Nematoda</taxon>
        <taxon>Chromadorea</taxon>
        <taxon>Rhabditida</taxon>
        <taxon>Spirurina</taxon>
        <taxon>Spiruromorpha</taxon>
        <taxon>Filarioidea</taxon>
        <taxon>Onchocercidae</taxon>
        <taxon>Onchocerca</taxon>
    </lineage>
</organism>
<evidence type="ECO:0000313" key="1">
    <source>
        <dbReference type="EMBL" id="OZC04882.1"/>
    </source>
</evidence>
<gene>
    <name evidence="1" type="ORF">X798_08152</name>
</gene>
<reference evidence="1 2" key="1">
    <citation type="submission" date="2015-12" db="EMBL/GenBank/DDBJ databases">
        <title>Draft genome of the nematode, Onchocerca flexuosa.</title>
        <authorList>
            <person name="Mitreva M."/>
        </authorList>
    </citation>
    <scope>NUCLEOTIDE SEQUENCE [LARGE SCALE GENOMIC DNA]</scope>
    <source>
        <strain evidence="1">Red Deer</strain>
    </source>
</reference>
<name>A0A238BI14_9BILA</name>
<dbReference type="AlphaFoldDB" id="A0A238BI14"/>
<protein>
    <submittedName>
        <fullName evidence="1">Uncharacterized protein</fullName>
    </submittedName>
</protein>
<dbReference type="Proteomes" id="UP000242913">
    <property type="component" value="Unassembled WGS sequence"/>
</dbReference>
<sequence length="137" mass="16238">MDVEKFNDERRIRNERQELNWKSIDMRRDCSEFRHFCIQIKGFGFVDSVNKEQEVTTSQSSCLILVKMMILKKIFDVIDFGADTTAEITNSSFGLYLDEQDGNIKKYKSQEIEERIVFPVSDNHRQEINESLRLKYV</sequence>
<accession>A0A238BI14</accession>
<evidence type="ECO:0000313" key="2">
    <source>
        <dbReference type="Proteomes" id="UP000242913"/>
    </source>
</evidence>
<proteinExistence type="predicted"/>
<dbReference type="EMBL" id="KZ271567">
    <property type="protein sequence ID" value="OZC04882.1"/>
    <property type="molecule type" value="Genomic_DNA"/>
</dbReference>
<keyword evidence="2" id="KW-1185">Reference proteome</keyword>